<sequence length="54" mass="5624">MTMSHDNSLSRIGDVVAIPTAAVEKTKQDATTPSEIENHHQMGGSVAAAGSYNP</sequence>
<evidence type="ECO:0000313" key="2">
    <source>
        <dbReference type="EMBL" id="MCI67314.1"/>
    </source>
</evidence>
<reference evidence="2 3" key="1">
    <citation type="journal article" date="2018" name="Front. Plant Sci.">
        <title>Red Clover (Trifolium pratense) and Zigzag Clover (T. medium) - A Picture of Genomic Similarities and Differences.</title>
        <authorList>
            <person name="Dluhosova J."/>
            <person name="Istvanek J."/>
            <person name="Nedelnik J."/>
            <person name="Repkova J."/>
        </authorList>
    </citation>
    <scope>NUCLEOTIDE SEQUENCE [LARGE SCALE GENOMIC DNA]</scope>
    <source>
        <strain evidence="3">cv. 10/8</strain>
        <tissue evidence="2">Leaf</tissue>
    </source>
</reference>
<keyword evidence="3" id="KW-1185">Reference proteome</keyword>
<evidence type="ECO:0000256" key="1">
    <source>
        <dbReference type="SAM" id="MobiDB-lite"/>
    </source>
</evidence>
<name>A0A392U3N9_9FABA</name>
<evidence type="ECO:0000313" key="3">
    <source>
        <dbReference type="Proteomes" id="UP000265520"/>
    </source>
</evidence>
<protein>
    <submittedName>
        <fullName evidence="2">Uncharacterized protein</fullName>
    </submittedName>
</protein>
<feature type="non-terminal residue" evidence="2">
    <location>
        <position position="54"/>
    </location>
</feature>
<dbReference type="EMBL" id="LXQA010714482">
    <property type="protein sequence ID" value="MCI67314.1"/>
    <property type="molecule type" value="Genomic_DNA"/>
</dbReference>
<feature type="region of interest" description="Disordered" evidence="1">
    <location>
        <begin position="23"/>
        <end position="54"/>
    </location>
</feature>
<proteinExistence type="predicted"/>
<organism evidence="2 3">
    <name type="scientific">Trifolium medium</name>
    <dbReference type="NCBI Taxonomy" id="97028"/>
    <lineage>
        <taxon>Eukaryota</taxon>
        <taxon>Viridiplantae</taxon>
        <taxon>Streptophyta</taxon>
        <taxon>Embryophyta</taxon>
        <taxon>Tracheophyta</taxon>
        <taxon>Spermatophyta</taxon>
        <taxon>Magnoliopsida</taxon>
        <taxon>eudicotyledons</taxon>
        <taxon>Gunneridae</taxon>
        <taxon>Pentapetalae</taxon>
        <taxon>rosids</taxon>
        <taxon>fabids</taxon>
        <taxon>Fabales</taxon>
        <taxon>Fabaceae</taxon>
        <taxon>Papilionoideae</taxon>
        <taxon>50 kb inversion clade</taxon>
        <taxon>NPAAA clade</taxon>
        <taxon>Hologalegina</taxon>
        <taxon>IRL clade</taxon>
        <taxon>Trifolieae</taxon>
        <taxon>Trifolium</taxon>
    </lineage>
</organism>
<dbReference type="Proteomes" id="UP000265520">
    <property type="component" value="Unassembled WGS sequence"/>
</dbReference>
<comment type="caution">
    <text evidence="2">The sequence shown here is derived from an EMBL/GenBank/DDBJ whole genome shotgun (WGS) entry which is preliminary data.</text>
</comment>
<dbReference type="AlphaFoldDB" id="A0A392U3N9"/>
<accession>A0A392U3N9</accession>